<proteinExistence type="predicted"/>
<evidence type="ECO:0000313" key="2">
    <source>
        <dbReference type="EMBL" id="AHE53693.1"/>
    </source>
</evidence>
<feature type="region of interest" description="Disordered" evidence="1">
    <location>
        <begin position="1"/>
        <end position="32"/>
    </location>
</feature>
<dbReference type="HOGENOM" id="CLU_3189151_0_0_5"/>
<dbReference type="NCBIfam" id="NF033522">
    <property type="entry name" value="lasso_benenodin"/>
    <property type="match status" value="1"/>
</dbReference>
<dbReference type="KEGG" id="ssan:NX02_09865"/>
<keyword evidence="3" id="KW-1185">Reference proteome</keyword>
<evidence type="ECO:0000256" key="1">
    <source>
        <dbReference type="SAM" id="MobiDB-lite"/>
    </source>
</evidence>
<feature type="compositionally biased region" description="Basic and acidic residues" evidence="1">
    <location>
        <begin position="1"/>
        <end position="10"/>
    </location>
</feature>
<evidence type="ECO:0008006" key="4">
    <source>
        <dbReference type="Google" id="ProtNLM"/>
    </source>
</evidence>
<dbReference type="PATRIC" id="fig|1123269.5.peg.1918"/>
<dbReference type="EMBL" id="CP006644">
    <property type="protein sequence ID" value="AHE53693.1"/>
    <property type="molecule type" value="Genomic_DNA"/>
</dbReference>
<dbReference type="RefSeq" id="WP_158013975.1">
    <property type="nucleotide sequence ID" value="NZ_CP006644.1"/>
</dbReference>
<reference evidence="2 3" key="1">
    <citation type="submission" date="2013-07" db="EMBL/GenBank/DDBJ databases">
        <title>Completed genome of Sphingomonas sanxanigenens NX02.</title>
        <authorList>
            <person name="Ma T."/>
            <person name="Huang H."/>
            <person name="Wu M."/>
            <person name="Li X."/>
            <person name="Li G."/>
        </authorList>
    </citation>
    <scope>NUCLEOTIDE SEQUENCE [LARGE SCALE GENOMIC DNA]</scope>
    <source>
        <strain evidence="2 3">NX02</strain>
    </source>
</reference>
<gene>
    <name evidence="2" type="ORF">NX02_09865</name>
</gene>
<evidence type="ECO:0000313" key="3">
    <source>
        <dbReference type="Proteomes" id="UP000018851"/>
    </source>
</evidence>
<protein>
    <recommendedName>
        <fullName evidence="4">Benenodin family lasso peptide</fullName>
    </recommendedName>
</protein>
<accession>W0ABJ9</accession>
<dbReference type="AlphaFoldDB" id="W0ABJ9"/>
<name>W0ABJ9_9SPHN</name>
<organism evidence="2 3">
    <name type="scientific">Sphingomonas sanxanigenens DSM 19645 = NX02</name>
    <dbReference type="NCBI Taxonomy" id="1123269"/>
    <lineage>
        <taxon>Bacteria</taxon>
        <taxon>Pseudomonadati</taxon>
        <taxon>Pseudomonadota</taxon>
        <taxon>Alphaproteobacteria</taxon>
        <taxon>Sphingomonadales</taxon>
        <taxon>Sphingomonadaceae</taxon>
        <taxon>Sphingomonas</taxon>
    </lineage>
</organism>
<dbReference type="OrthoDB" id="7475999at2"/>
<dbReference type="InterPro" id="IPR049805">
    <property type="entry name" value="Lasso_benenodin"/>
</dbReference>
<dbReference type="Pfam" id="PF24178">
    <property type="entry name" value="Subterisin"/>
    <property type="match status" value="1"/>
</dbReference>
<dbReference type="Proteomes" id="UP000018851">
    <property type="component" value="Chromosome"/>
</dbReference>
<sequence>MERKDEHNSDELIDLGSVSQETKGNSGGLGDTVIQRQLTGIGLEDD</sequence>